<dbReference type="Proteomes" id="UP000830115">
    <property type="component" value="Chromosome"/>
</dbReference>
<accession>A0ABY4MIQ1</accession>
<sequence length="163" mass="17937">MPASKPAEKAEEETATSAVHTHSEAGRRTRSSPPSVLLADPSDVLADELFYATVEECEDCRTVLLDCAAQDARAVKKLVDWALWITSEVHGGLPDVLVDQDAPKDTLFHPSVTFRRLAQGYRTGQTNSAQHNVRGPEQRREVADDAVTLVAGLDRYGADFLYW</sequence>
<keyword evidence="3" id="KW-1185">Reference proteome</keyword>
<proteinExistence type="predicted"/>
<dbReference type="RefSeq" id="WP_248868539.1">
    <property type="nucleotide sequence ID" value="NZ_CP086322.1"/>
</dbReference>
<name>A0ABY4MIQ1_9ACTN</name>
<evidence type="ECO:0000256" key="1">
    <source>
        <dbReference type="SAM" id="MobiDB-lite"/>
    </source>
</evidence>
<evidence type="ECO:0000313" key="3">
    <source>
        <dbReference type="Proteomes" id="UP000830115"/>
    </source>
</evidence>
<dbReference type="EMBL" id="CP086322">
    <property type="protein sequence ID" value="UQA97572.1"/>
    <property type="molecule type" value="Genomic_DNA"/>
</dbReference>
<organism evidence="2 3">
    <name type="scientific">Streptomyces halobius</name>
    <dbReference type="NCBI Taxonomy" id="2879846"/>
    <lineage>
        <taxon>Bacteria</taxon>
        <taxon>Bacillati</taxon>
        <taxon>Actinomycetota</taxon>
        <taxon>Actinomycetes</taxon>
        <taxon>Kitasatosporales</taxon>
        <taxon>Streptomycetaceae</taxon>
        <taxon>Streptomyces</taxon>
    </lineage>
</organism>
<feature type="region of interest" description="Disordered" evidence="1">
    <location>
        <begin position="1"/>
        <end position="38"/>
    </location>
</feature>
<gene>
    <name evidence="2" type="ORF">K9S39_00035</name>
</gene>
<protein>
    <submittedName>
        <fullName evidence="2">Uncharacterized protein</fullName>
    </submittedName>
</protein>
<reference evidence="2" key="1">
    <citation type="submission" date="2021-10" db="EMBL/GenBank/DDBJ databases">
        <title>Streptomyces nigrumlapis sp.nov.,an antimicrobial producing actinobacterium isolated from Black Gobi rocks.</title>
        <authorList>
            <person name="Wen Y."/>
            <person name="Zhang W."/>
            <person name="Liu X.G."/>
        </authorList>
    </citation>
    <scope>NUCLEOTIDE SEQUENCE</scope>
    <source>
        <strain evidence="2">ST13-2-2</strain>
    </source>
</reference>
<evidence type="ECO:0000313" key="2">
    <source>
        <dbReference type="EMBL" id="UQA97572.1"/>
    </source>
</evidence>